<dbReference type="Gene3D" id="3.20.20.300">
    <property type="entry name" value="Glycoside hydrolase, family 3, N-terminal domain"/>
    <property type="match status" value="1"/>
</dbReference>
<feature type="domain" description="Glycoside hydrolase family 3 N-terminal" evidence="8">
    <location>
        <begin position="49"/>
        <end position="359"/>
    </location>
</feature>
<keyword evidence="5" id="KW-0326">Glycosidase</keyword>
<dbReference type="PANTHER" id="PTHR30480">
    <property type="entry name" value="BETA-HEXOSAMINIDASE-RELATED"/>
    <property type="match status" value="1"/>
</dbReference>
<dbReference type="SUPFAM" id="SSF52279">
    <property type="entry name" value="Beta-D-glucan exohydrolase, C-terminal domain"/>
    <property type="match status" value="1"/>
</dbReference>
<dbReference type="InterPro" id="IPR012338">
    <property type="entry name" value="Beta-lactam/transpept-like"/>
</dbReference>
<proteinExistence type="inferred from homology"/>
<dbReference type="Gene3D" id="3.40.50.1700">
    <property type="entry name" value="Glycoside hydrolase family 3 C-terminal domain"/>
    <property type="match status" value="1"/>
</dbReference>
<feature type="domain" description="Beta-lactamase-related" evidence="7">
    <location>
        <begin position="592"/>
        <end position="969"/>
    </location>
</feature>
<organism evidence="9 10">
    <name type="scientific">Phocaeicola faecium</name>
    <dbReference type="NCBI Taxonomy" id="2762213"/>
    <lineage>
        <taxon>Bacteria</taxon>
        <taxon>Pseudomonadati</taxon>
        <taxon>Bacteroidota</taxon>
        <taxon>Bacteroidia</taxon>
        <taxon>Bacteroidales</taxon>
        <taxon>Bacteroidaceae</taxon>
        <taxon>Phocaeicola</taxon>
    </lineage>
</organism>
<sequence>MRGFMYWFSLLCLLLVGRTAMAQSSGLRLKAEDEAACKQWVDEQMASMTLKQKVGQLFIHTVAPITTQANRKNIEQAVTEYGIGGLLFSGGDIQKQIQLTNYAQGLASTPLLITFDGEWGLAMRLKGTPSFPRNRILGCIENDSLIYEYGREVARQCREIGVQVNFAPVADVDNNPKNPVINTRSFGALPQQVARKVIAYCRGLEDGGVLSVCKHFPGHGDTETDSHKSLPVLNFSRARLDSIEQRPFREAVEAGVGGMMVGHLNVPALGKKPASISPGIINGVLKQELGFRGLVFTDALEMKGISGNEAVCAQALIAGNDMVLAPRNLKRELAGVMSALKTGTLTEAAVDEKCRKVLTYKYILGLAKRKDISGEGIDRRLNRPETEELMNRLKRAAVTVIKNQDDMLPLDLSVSETALLSLSPTLTEDYPFYRQLREVFPVTWIRANVDSLESIRRRLNPVQQVIIAIHTSKVAPYESLINQLAADKPVVLVCFDSSKTLEKLKDTMQKASAVVLAHTDVSDVQRYVADVLLGQQKADGRLSVPLAGLFPAGTGVTLDPDIPRHYCAKDLGMNPAVLSRLDSIALEGIEVGAYPGCHVLVLREGFPVYDKCFGKHTYEGNETVKEGDIYDLASLTKTTATLLAVMKLYDEGRFGLTDRISAYLPFLRGTNKADITIQDLLYHESGLPAYYPFYQEAVDLSSCKGGLFRKRPDAHHRIQVEPNLYACTDFSYKPEWVSRVPSADYPLQVAENLYIKKEFRQVVLDKIAEMPLKGRSYRYSCLNFILLKELVEAVSGTPMDVYLDSVFYKPMGLTHTAFQPLKRFKKEQIVPTVNEDFLRGGRLQGFVHDEAAAFLGGVSGNAGLFSSAHDVARICQLLLDRGVCGNKRYLTRATCDLFLKAKSKNSRRGLGFDKPNPDNPDKSPCAAEAPASVFGHTGFTGTCAWADPDNDIVFVFLCNRIYPRPFDRKNLMKYDIRTRMQQVIYQALTNLAE</sequence>
<dbReference type="RefSeq" id="WP_191710043.1">
    <property type="nucleotide sequence ID" value="NZ_JACSPQ010000005.1"/>
</dbReference>
<keyword evidence="10" id="KW-1185">Reference proteome</keyword>
<keyword evidence="6" id="KW-0732">Signal</keyword>
<evidence type="ECO:0000313" key="9">
    <source>
        <dbReference type="EMBL" id="MBD8001962.1"/>
    </source>
</evidence>
<dbReference type="SUPFAM" id="SSF51445">
    <property type="entry name" value="(Trans)glycosidases"/>
    <property type="match status" value="1"/>
</dbReference>
<evidence type="ECO:0000256" key="3">
    <source>
        <dbReference type="ARBA" id="ARBA00012663"/>
    </source>
</evidence>
<dbReference type="Gene3D" id="3.40.710.10">
    <property type="entry name" value="DD-peptidase/beta-lactamase superfamily"/>
    <property type="match status" value="1"/>
</dbReference>
<keyword evidence="4 9" id="KW-0378">Hydrolase</keyword>
<evidence type="ECO:0000256" key="6">
    <source>
        <dbReference type="SAM" id="SignalP"/>
    </source>
</evidence>
<protein>
    <recommendedName>
        <fullName evidence="3">beta-N-acetylhexosaminidase</fullName>
        <ecNumber evidence="3">3.2.1.52</ecNumber>
    </recommendedName>
</protein>
<dbReference type="InterPro" id="IPR017853">
    <property type="entry name" value="GH"/>
</dbReference>
<dbReference type="PANTHER" id="PTHR30480:SF13">
    <property type="entry name" value="BETA-HEXOSAMINIDASE"/>
    <property type="match status" value="1"/>
</dbReference>
<evidence type="ECO:0000256" key="2">
    <source>
        <dbReference type="ARBA" id="ARBA00005336"/>
    </source>
</evidence>
<dbReference type="SUPFAM" id="SSF56601">
    <property type="entry name" value="beta-lactamase/transpeptidase-like"/>
    <property type="match status" value="1"/>
</dbReference>
<name>A0ABR8VB40_9BACT</name>
<dbReference type="InterPro" id="IPR036962">
    <property type="entry name" value="Glyco_hydro_3_N_sf"/>
</dbReference>
<comment type="catalytic activity">
    <reaction evidence="1">
        <text>Hydrolysis of terminal non-reducing N-acetyl-D-hexosamine residues in N-acetyl-beta-D-hexosaminides.</text>
        <dbReference type="EC" id="3.2.1.52"/>
    </reaction>
</comment>
<gene>
    <name evidence="9" type="ORF">H9626_06990</name>
</gene>
<evidence type="ECO:0000313" key="10">
    <source>
        <dbReference type="Proteomes" id="UP000616346"/>
    </source>
</evidence>
<dbReference type="InterPro" id="IPR050226">
    <property type="entry name" value="NagZ_Beta-hexosaminidase"/>
</dbReference>
<dbReference type="Proteomes" id="UP000616346">
    <property type="component" value="Unassembled WGS sequence"/>
</dbReference>
<dbReference type="InterPro" id="IPR001764">
    <property type="entry name" value="Glyco_hydro_3_N"/>
</dbReference>
<accession>A0ABR8VB40</accession>
<evidence type="ECO:0000259" key="7">
    <source>
        <dbReference type="Pfam" id="PF00144"/>
    </source>
</evidence>
<feature type="chain" id="PRO_5046665124" description="beta-N-acetylhexosaminidase" evidence="6">
    <location>
        <begin position="23"/>
        <end position="993"/>
    </location>
</feature>
<feature type="signal peptide" evidence="6">
    <location>
        <begin position="1"/>
        <end position="22"/>
    </location>
</feature>
<dbReference type="GO" id="GO:0016787">
    <property type="term" value="F:hydrolase activity"/>
    <property type="evidence" value="ECO:0007669"/>
    <property type="project" value="UniProtKB-KW"/>
</dbReference>
<comment type="caution">
    <text evidence="9">The sequence shown here is derived from an EMBL/GenBank/DDBJ whole genome shotgun (WGS) entry which is preliminary data.</text>
</comment>
<reference evidence="9 10" key="1">
    <citation type="submission" date="2020-08" db="EMBL/GenBank/DDBJ databases">
        <title>A Genomic Blueprint of the Chicken Gut Microbiome.</title>
        <authorList>
            <person name="Gilroy R."/>
            <person name="Ravi A."/>
            <person name="Getino M."/>
            <person name="Pursley I."/>
            <person name="Horton D.L."/>
            <person name="Alikhan N.-F."/>
            <person name="Baker D."/>
            <person name="Gharbi K."/>
            <person name="Hall N."/>
            <person name="Watson M."/>
            <person name="Adriaenssens E.M."/>
            <person name="Foster-Nyarko E."/>
            <person name="Jarju S."/>
            <person name="Secka A."/>
            <person name="Antonio M."/>
            <person name="Oren A."/>
            <person name="Chaudhuri R."/>
            <person name="La Ragione R.M."/>
            <person name="Hildebrand F."/>
            <person name="Pallen M.J."/>
        </authorList>
    </citation>
    <scope>NUCLEOTIDE SEQUENCE [LARGE SCALE GENOMIC DNA]</scope>
    <source>
        <strain evidence="9 10">Sa1YUN3</strain>
    </source>
</reference>
<dbReference type="Pfam" id="PF00144">
    <property type="entry name" value="Beta-lactamase"/>
    <property type="match status" value="1"/>
</dbReference>
<dbReference type="EMBL" id="JACSPQ010000005">
    <property type="protein sequence ID" value="MBD8001962.1"/>
    <property type="molecule type" value="Genomic_DNA"/>
</dbReference>
<dbReference type="InterPro" id="IPR001466">
    <property type="entry name" value="Beta-lactam-related"/>
</dbReference>
<evidence type="ECO:0000256" key="1">
    <source>
        <dbReference type="ARBA" id="ARBA00001231"/>
    </source>
</evidence>
<dbReference type="EC" id="3.2.1.52" evidence="3"/>
<evidence type="ECO:0000256" key="4">
    <source>
        <dbReference type="ARBA" id="ARBA00022801"/>
    </source>
</evidence>
<evidence type="ECO:0000256" key="5">
    <source>
        <dbReference type="ARBA" id="ARBA00023295"/>
    </source>
</evidence>
<comment type="similarity">
    <text evidence="2">Belongs to the glycosyl hydrolase 3 family.</text>
</comment>
<dbReference type="InterPro" id="IPR036881">
    <property type="entry name" value="Glyco_hydro_3_C_sf"/>
</dbReference>
<dbReference type="Pfam" id="PF00933">
    <property type="entry name" value="Glyco_hydro_3"/>
    <property type="match status" value="1"/>
</dbReference>
<evidence type="ECO:0000259" key="8">
    <source>
        <dbReference type="Pfam" id="PF00933"/>
    </source>
</evidence>